<gene>
    <name evidence="1" type="ORF">NTEN_LOCUS22523</name>
</gene>
<proteinExistence type="predicted"/>
<sequence length="142" mass="16582">MRQWAQVCPDQLYSEFGEIGHYRDEKKTTGIVRRIRRHVDYRSSTMPTENSVRAKNEVHATGMALILRDSYKSVKKANRNYGMGGPAQNAGPPQRIYQRSFRHRRREFGRVGCGFETNWTRLDLCQCPHNGFDLRYLFVLIG</sequence>
<evidence type="ECO:0000313" key="1">
    <source>
        <dbReference type="EMBL" id="CAB0018742.1"/>
    </source>
</evidence>
<reference evidence="1 2" key="1">
    <citation type="submission" date="2020-02" db="EMBL/GenBank/DDBJ databases">
        <authorList>
            <person name="Ferguson B K."/>
        </authorList>
    </citation>
    <scope>NUCLEOTIDE SEQUENCE [LARGE SCALE GENOMIC DNA]</scope>
</reference>
<name>A0A6H5HL65_9HEMI</name>
<dbReference type="AlphaFoldDB" id="A0A6H5HL65"/>
<keyword evidence="2" id="KW-1185">Reference proteome</keyword>
<accession>A0A6H5HL65</accession>
<protein>
    <submittedName>
        <fullName evidence="1">Uncharacterized protein</fullName>
    </submittedName>
</protein>
<dbReference type="EMBL" id="CADCXU010033162">
    <property type="protein sequence ID" value="CAB0018742.1"/>
    <property type="molecule type" value="Genomic_DNA"/>
</dbReference>
<organism evidence="1 2">
    <name type="scientific">Nesidiocoris tenuis</name>
    <dbReference type="NCBI Taxonomy" id="355587"/>
    <lineage>
        <taxon>Eukaryota</taxon>
        <taxon>Metazoa</taxon>
        <taxon>Ecdysozoa</taxon>
        <taxon>Arthropoda</taxon>
        <taxon>Hexapoda</taxon>
        <taxon>Insecta</taxon>
        <taxon>Pterygota</taxon>
        <taxon>Neoptera</taxon>
        <taxon>Paraneoptera</taxon>
        <taxon>Hemiptera</taxon>
        <taxon>Heteroptera</taxon>
        <taxon>Panheteroptera</taxon>
        <taxon>Cimicomorpha</taxon>
        <taxon>Miridae</taxon>
        <taxon>Dicyphina</taxon>
        <taxon>Nesidiocoris</taxon>
    </lineage>
</organism>
<dbReference type="Proteomes" id="UP000479000">
    <property type="component" value="Unassembled WGS sequence"/>
</dbReference>
<evidence type="ECO:0000313" key="2">
    <source>
        <dbReference type="Proteomes" id="UP000479000"/>
    </source>
</evidence>